<organism evidence="2 3">
    <name type="scientific">Streptosporangium amethystogenes subsp. fukuiense</name>
    <dbReference type="NCBI Taxonomy" id="698418"/>
    <lineage>
        <taxon>Bacteria</taxon>
        <taxon>Bacillati</taxon>
        <taxon>Actinomycetota</taxon>
        <taxon>Actinomycetes</taxon>
        <taxon>Streptosporangiales</taxon>
        <taxon>Streptosporangiaceae</taxon>
        <taxon>Streptosporangium</taxon>
    </lineage>
</organism>
<evidence type="ECO:0000313" key="3">
    <source>
        <dbReference type="Proteomes" id="UP001596514"/>
    </source>
</evidence>
<feature type="compositionally biased region" description="Basic residues" evidence="1">
    <location>
        <begin position="91"/>
        <end position="101"/>
    </location>
</feature>
<sequence>MKLLWRARRRNTLVTWPQAVDDRLERLVAAGLAAHENVSRSQLLAALVVNAEVSPEHVAALIQAYRSMSADALDDTPGSSAAEDWPEVRHPGPRRNAHRPKPQGSAQSAGDADDVGDSNEPAHPSGTSPAAAS</sequence>
<dbReference type="Proteomes" id="UP001596514">
    <property type="component" value="Unassembled WGS sequence"/>
</dbReference>
<dbReference type="EMBL" id="JBHTEE010000001">
    <property type="protein sequence ID" value="MFC7600111.1"/>
    <property type="molecule type" value="Genomic_DNA"/>
</dbReference>
<keyword evidence="3" id="KW-1185">Reference proteome</keyword>
<gene>
    <name evidence="2" type="ORF">ACFQVD_08320</name>
</gene>
<accession>A0ABW2SX09</accession>
<evidence type="ECO:0000313" key="2">
    <source>
        <dbReference type="EMBL" id="MFC7600111.1"/>
    </source>
</evidence>
<proteinExistence type="predicted"/>
<feature type="region of interest" description="Disordered" evidence="1">
    <location>
        <begin position="70"/>
        <end position="133"/>
    </location>
</feature>
<comment type="caution">
    <text evidence="2">The sequence shown here is derived from an EMBL/GenBank/DDBJ whole genome shotgun (WGS) entry which is preliminary data.</text>
</comment>
<evidence type="ECO:0000256" key="1">
    <source>
        <dbReference type="SAM" id="MobiDB-lite"/>
    </source>
</evidence>
<evidence type="ECO:0008006" key="4">
    <source>
        <dbReference type="Google" id="ProtNLM"/>
    </source>
</evidence>
<name>A0ABW2SX09_9ACTN</name>
<protein>
    <recommendedName>
        <fullName evidence="4">Ribbon-helix-helix protein CopG domain-containing protein</fullName>
    </recommendedName>
</protein>
<reference evidence="3" key="1">
    <citation type="journal article" date="2019" name="Int. J. Syst. Evol. Microbiol.">
        <title>The Global Catalogue of Microorganisms (GCM) 10K type strain sequencing project: providing services to taxonomists for standard genome sequencing and annotation.</title>
        <authorList>
            <consortium name="The Broad Institute Genomics Platform"/>
            <consortium name="The Broad Institute Genome Sequencing Center for Infectious Disease"/>
            <person name="Wu L."/>
            <person name="Ma J."/>
        </authorList>
    </citation>
    <scope>NUCLEOTIDE SEQUENCE [LARGE SCALE GENOMIC DNA]</scope>
    <source>
        <strain evidence="3">JCM 10083</strain>
    </source>
</reference>
<dbReference type="RefSeq" id="WP_343966310.1">
    <property type="nucleotide sequence ID" value="NZ_BAAAGK010000039.1"/>
</dbReference>